<name>A0AAD9JRJ2_RIDPI</name>
<proteinExistence type="predicted"/>
<sequence>MAKSQKCGKAKAKGNKAKAGKGACSKDIKFASSMKAKLFIKEQMKGKCVEAVGGINGILGRRLADSGVGTAKKLSGKMLGMTKRKYLRYMMKKSGSNVRYAMDSYLSLKKHCEKVKDCKSGRRGSKRTRRC</sequence>
<dbReference type="AlphaFoldDB" id="A0AAD9JRJ2"/>
<dbReference type="InterPro" id="IPR036617">
    <property type="entry name" value="BAF_sf"/>
</dbReference>
<reference evidence="1" key="1">
    <citation type="journal article" date="2023" name="Mol. Biol. Evol.">
        <title>Third-Generation Sequencing Reveals the Adaptive Role of the Epigenome in Three Deep-Sea Polychaetes.</title>
        <authorList>
            <person name="Perez M."/>
            <person name="Aroh O."/>
            <person name="Sun Y."/>
            <person name="Lan Y."/>
            <person name="Juniper S.K."/>
            <person name="Young C.R."/>
            <person name="Angers B."/>
            <person name="Qian P.Y."/>
        </authorList>
    </citation>
    <scope>NUCLEOTIDE SEQUENCE</scope>
    <source>
        <strain evidence="1">R07B-5</strain>
    </source>
</reference>
<gene>
    <name evidence="1" type="ORF">NP493_1889g00006</name>
</gene>
<evidence type="ECO:0000313" key="1">
    <source>
        <dbReference type="EMBL" id="KAK2157288.1"/>
    </source>
</evidence>
<dbReference type="GO" id="GO:0003677">
    <property type="term" value="F:DNA binding"/>
    <property type="evidence" value="ECO:0007669"/>
    <property type="project" value="InterPro"/>
</dbReference>
<dbReference type="InterPro" id="IPR004122">
    <property type="entry name" value="BAF_prot"/>
</dbReference>
<dbReference type="EMBL" id="JAODUO010001887">
    <property type="protein sequence ID" value="KAK2157288.1"/>
    <property type="molecule type" value="Genomic_DNA"/>
</dbReference>
<dbReference type="Pfam" id="PF02961">
    <property type="entry name" value="SAM_BAF"/>
    <property type="match status" value="1"/>
</dbReference>
<dbReference type="SUPFAM" id="SSF47798">
    <property type="entry name" value="Barrier-to-autointegration factor, BAF"/>
    <property type="match status" value="1"/>
</dbReference>
<organism evidence="1 2">
    <name type="scientific">Ridgeia piscesae</name>
    <name type="common">Tubeworm</name>
    <dbReference type="NCBI Taxonomy" id="27915"/>
    <lineage>
        <taxon>Eukaryota</taxon>
        <taxon>Metazoa</taxon>
        <taxon>Spiralia</taxon>
        <taxon>Lophotrochozoa</taxon>
        <taxon>Annelida</taxon>
        <taxon>Polychaeta</taxon>
        <taxon>Sedentaria</taxon>
        <taxon>Canalipalpata</taxon>
        <taxon>Sabellida</taxon>
        <taxon>Siboglinidae</taxon>
        <taxon>Ridgeia</taxon>
    </lineage>
</organism>
<accession>A0AAD9JRJ2</accession>
<keyword evidence="2" id="KW-1185">Reference proteome</keyword>
<dbReference type="Gene3D" id="1.10.150.40">
    <property type="entry name" value="Barrier-to-autointegration factor, BAF"/>
    <property type="match status" value="1"/>
</dbReference>
<dbReference type="Proteomes" id="UP001209878">
    <property type="component" value="Unassembled WGS sequence"/>
</dbReference>
<protein>
    <submittedName>
        <fullName evidence="1">Uncharacterized protein</fullName>
    </submittedName>
</protein>
<evidence type="ECO:0000313" key="2">
    <source>
        <dbReference type="Proteomes" id="UP001209878"/>
    </source>
</evidence>
<comment type="caution">
    <text evidence="1">The sequence shown here is derived from an EMBL/GenBank/DDBJ whole genome shotgun (WGS) entry which is preliminary data.</text>
</comment>